<dbReference type="Proteomes" id="UP000001208">
    <property type="component" value="Chromosome"/>
</dbReference>
<feature type="domain" description="Gcp-like" evidence="1">
    <location>
        <begin position="32"/>
        <end position="127"/>
    </location>
</feature>
<dbReference type="PANTHER" id="PTHR11735:SF11">
    <property type="entry name" value="TRNA THREONYLCARBAMOYLADENOSINE BIOSYNTHESIS PROTEIN TSAB"/>
    <property type="match status" value="1"/>
</dbReference>
<sequence>MKILAIECTAAPLSIAVKNHEPVSLRFSSEWRKTAEQILPLISETLNDAGVLAADLDAVALSAGPGSFTALRIGMSCVKGLCFGLNVPLIMIPTLQAIAEAALSKTQAPIILPVVHSKADEFYSAVAVRTEWETSANSEFSLQNDYGILDELMQSVAQKESSAEIAIVGRNLSRFTENMQPSEQFSFLEADFFNAAALLPIAERLFHAKAFAPINDAVPLYLKEFEAKVSKKTPFV</sequence>
<proteinExistence type="predicted"/>
<dbReference type="NCBIfam" id="TIGR03725">
    <property type="entry name" value="T6A_YeaZ"/>
    <property type="match status" value="1"/>
</dbReference>
<dbReference type="KEGG" id="cts:Ctha_0065"/>
<name>B3QSE5_CHLT3</name>
<dbReference type="Gene3D" id="3.30.420.40">
    <property type="match status" value="2"/>
</dbReference>
<evidence type="ECO:0000313" key="3">
    <source>
        <dbReference type="Proteomes" id="UP000001208"/>
    </source>
</evidence>
<dbReference type="InterPro" id="IPR000905">
    <property type="entry name" value="Gcp-like_dom"/>
</dbReference>
<protein>
    <submittedName>
        <fullName evidence="2">Peptidase M22 glycoprotease</fullName>
    </submittedName>
</protein>
<keyword evidence="3" id="KW-1185">Reference proteome</keyword>
<dbReference type="GO" id="GO:0002949">
    <property type="term" value="P:tRNA threonylcarbamoyladenosine modification"/>
    <property type="evidence" value="ECO:0007669"/>
    <property type="project" value="InterPro"/>
</dbReference>
<accession>B3QSE5</accession>
<dbReference type="GO" id="GO:0008233">
    <property type="term" value="F:peptidase activity"/>
    <property type="evidence" value="ECO:0007669"/>
    <property type="project" value="UniProtKB-KW"/>
</dbReference>
<dbReference type="PANTHER" id="PTHR11735">
    <property type="entry name" value="TRNA N6-ADENOSINE THREONYLCARBAMOYLTRANSFERASE"/>
    <property type="match status" value="1"/>
</dbReference>
<organism evidence="2 3">
    <name type="scientific">Chloroherpeton thalassium (strain ATCC 35110 / GB-78)</name>
    <dbReference type="NCBI Taxonomy" id="517418"/>
    <lineage>
        <taxon>Bacteria</taxon>
        <taxon>Pseudomonadati</taxon>
        <taxon>Chlorobiota</taxon>
        <taxon>Chlorobiia</taxon>
        <taxon>Chlorobiales</taxon>
        <taxon>Chloroherpetonaceae</taxon>
        <taxon>Chloroherpeton</taxon>
    </lineage>
</organism>
<dbReference type="RefSeq" id="WP_012498620.1">
    <property type="nucleotide sequence ID" value="NC_011026.1"/>
</dbReference>
<evidence type="ECO:0000259" key="1">
    <source>
        <dbReference type="Pfam" id="PF00814"/>
    </source>
</evidence>
<dbReference type="eggNOG" id="COG1214">
    <property type="taxonomic scope" value="Bacteria"/>
</dbReference>
<dbReference type="InterPro" id="IPR043129">
    <property type="entry name" value="ATPase_NBD"/>
</dbReference>
<dbReference type="AlphaFoldDB" id="B3QSE5"/>
<dbReference type="Pfam" id="PF00814">
    <property type="entry name" value="TsaD"/>
    <property type="match status" value="1"/>
</dbReference>
<dbReference type="GO" id="GO:0006508">
    <property type="term" value="P:proteolysis"/>
    <property type="evidence" value="ECO:0007669"/>
    <property type="project" value="UniProtKB-KW"/>
</dbReference>
<gene>
    <name evidence="2" type="ordered locus">Ctha_0065</name>
</gene>
<dbReference type="GO" id="GO:0005829">
    <property type="term" value="C:cytosol"/>
    <property type="evidence" value="ECO:0007669"/>
    <property type="project" value="TreeGrafter"/>
</dbReference>
<dbReference type="HOGENOM" id="CLU_064886_1_0_10"/>
<evidence type="ECO:0000313" key="2">
    <source>
        <dbReference type="EMBL" id="ACF12536.1"/>
    </source>
</evidence>
<dbReference type="EMBL" id="CP001100">
    <property type="protein sequence ID" value="ACF12536.1"/>
    <property type="molecule type" value="Genomic_DNA"/>
</dbReference>
<dbReference type="SUPFAM" id="SSF53067">
    <property type="entry name" value="Actin-like ATPase domain"/>
    <property type="match status" value="1"/>
</dbReference>
<keyword evidence="2" id="KW-0645">Protease</keyword>
<reference evidence="2 3" key="1">
    <citation type="submission" date="2008-06" db="EMBL/GenBank/DDBJ databases">
        <title>Complete sequence of Chloroherpeton thalassium ATCC 35110.</title>
        <authorList>
            <consortium name="US DOE Joint Genome Institute"/>
            <person name="Lucas S."/>
            <person name="Copeland A."/>
            <person name="Lapidus A."/>
            <person name="Glavina del Rio T."/>
            <person name="Dalin E."/>
            <person name="Tice H."/>
            <person name="Bruce D."/>
            <person name="Goodwin L."/>
            <person name="Pitluck S."/>
            <person name="Schmutz J."/>
            <person name="Larimer F."/>
            <person name="Land M."/>
            <person name="Hauser L."/>
            <person name="Kyrpides N."/>
            <person name="Mikhailova N."/>
            <person name="Liu Z."/>
            <person name="Li T."/>
            <person name="Zhao F."/>
            <person name="Overmann J."/>
            <person name="Bryant D.A."/>
            <person name="Richardson P."/>
        </authorList>
    </citation>
    <scope>NUCLEOTIDE SEQUENCE [LARGE SCALE GENOMIC DNA]</scope>
    <source>
        <strain evidence="3">ATCC 35110 / GB-78</strain>
    </source>
</reference>
<dbReference type="OrthoDB" id="9784166at2"/>
<dbReference type="STRING" id="517418.Ctha_0065"/>
<keyword evidence="2" id="KW-0378">Hydrolase</keyword>
<dbReference type="InterPro" id="IPR022496">
    <property type="entry name" value="T6A_TsaB"/>
</dbReference>